<reference evidence="4 5" key="1">
    <citation type="journal article" date="2004" name="Science">
        <title>The Ashbya gossypii genome as a tool for mapping the ancient Saccharomyces cerevisiae genome.</title>
        <authorList>
            <person name="Dietrich F.S."/>
            <person name="Voegeli S."/>
            <person name="Brachat S."/>
            <person name="Lerch A."/>
            <person name="Gates K."/>
            <person name="Steiner S."/>
            <person name="Mohr C."/>
            <person name="Pohlmann R."/>
            <person name="Luedi P."/>
            <person name="Choi S."/>
            <person name="Wing R.A."/>
            <person name="Flavier A."/>
            <person name="Gaffney T.D."/>
            <person name="Philippsen P."/>
        </authorList>
    </citation>
    <scope>NUCLEOTIDE SEQUENCE [LARGE SCALE GENOMIC DNA]</scope>
    <source>
        <strain evidence="5">ATCC 10895 / CBS 109.51 / FGSC 9923 / NRRL Y-1056</strain>
    </source>
</reference>
<evidence type="ECO:0000313" key="4">
    <source>
        <dbReference type="EMBL" id="AAS51324.1"/>
    </source>
</evidence>
<dbReference type="GO" id="GO:0006357">
    <property type="term" value="P:regulation of transcription by RNA polymerase II"/>
    <property type="evidence" value="ECO:0000318"/>
    <property type="project" value="GO_Central"/>
</dbReference>
<feature type="domain" description="YEATS" evidence="3">
    <location>
        <begin position="2"/>
        <end position="135"/>
    </location>
</feature>
<dbReference type="PROSITE" id="PS51037">
    <property type="entry name" value="YEATS"/>
    <property type="match status" value="1"/>
</dbReference>
<dbReference type="STRING" id="284811.Q75C19"/>
<dbReference type="GO" id="GO:0016514">
    <property type="term" value="C:SWI/SNF complex"/>
    <property type="evidence" value="ECO:0000318"/>
    <property type="project" value="GO_Central"/>
</dbReference>
<dbReference type="Pfam" id="PF03366">
    <property type="entry name" value="YEATS"/>
    <property type="match status" value="1"/>
</dbReference>
<sequence length="220" mass="24964">MQSPTVERVVRLKIQQAVIPSIPPIDGLPMRRWSMDICLVGPQGEEVPARIFESCTYFLHPTFEHPKRRFTVPPFRLDEQGWGEFDFKIVAKFIQNGGRATINHELSFSESAVAVDFTIMVPYHIDELRKVLLESGPVPDYSIEDRDDHPVRQKIPQMATAIAAANEEIVGEVVKTIVAYPGVSDALLKRRHRTEEFVIQLGQLPSSVLEILFNILQGQY</sequence>
<evidence type="ECO:0000256" key="1">
    <source>
        <dbReference type="ARBA" id="ARBA00023242"/>
    </source>
</evidence>
<dbReference type="InterPro" id="IPR016665">
    <property type="entry name" value="Sas5/TAF14"/>
</dbReference>
<dbReference type="KEGG" id="ago:AGOS_ACR098C"/>
<dbReference type="RefSeq" id="NP_983500.1">
    <property type="nucleotide sequence ID" value="NM_208853.1"/>
</dbReference>
<dbReference type="GO" id="GO:0005674">
    <property type="term" value="C:transcription factor TFIIF complex"/>
    <property type="evidence" value="ECO:0000318"/>
    <property type="project" value="GO_Central"/>
</dbReference>
<dbReference type="GO" id="GO:0031011">
    <property type="term" value="C:Ino80 complex"/>
    <property type="evidence" value="ECO:0000318"/>
    <property type="project" value="GO_Central"/>
</dbReference>
<evidence type="ECO:0000313" key="5">
    <source>
        <dbReference type="Proteomes" id="UP000000591"/>
    </source>
</evidence>
<evidence type="ECO:0000259" key="3">
    <source>
        <dbReference type="PROSITE" id="PS51037"/>
    </source>
</evidence>
<dbReference type="GO" id="GO:0005669">
    <property type="term" value="C:transcription factor TFIID complex"/>
    <property type="evidence" value="ECO:0000318"/>
    <property type="project" value="GO_Central"/>
</dbReference>
<gene>
    <name evidence="4" type="ORF">AGOS_ACR098C</name>
</gene>
<dbReference type="OrthoDB" id="1741717at2759"/>
<dbReference type="GO" id="GO:0042393">
    <property type="term" value="F:histone binding"/>
    <property type="evidence" value="ECO:0000318"/>
    <property type="project" value="GO_Central"/>
</dbReference>
<dbReference type="EMBL" id="AE016816">
    <property type="protein sequence ID" value="AAS51324.1"/>
    <property type="molecule type" value="Genomic_DNA"/>
</dbReference>
<keyword evidence="1 2" id="KW-0539">Nucleus</keyword>
<dbReference type="AlphaFoldDB" id="Q75C19"/>
<dbReference type="GeneID" id="4619630"/>
<dbReference type="OMA" id="DAYIVEY"/>
<dbReference type="Proteomes" id="UP000000591">
    <property type="component" value="Chromosome III"/>
</dbReference>
<dbReference type="GO" id="GO:0006338">
    <property type="term" value="P:chromatin remodeling"/>
    <property type="evidence" value="ECO:0000318"/>
    <property type="project" value="GO_Central"/>
</dbReference>
<keyword evidence="5" id="KW-1185">Reference proteome</keyword>
<dbReference type="HOGENOM" id="CLU_078004_0_0_1"/>
<dbReference type="FunCoup" id="Q75C19">
    <property type="interactions" value="47"/>
</dbReference>
<dbReference type="GO" id="GO:0005634">
    <property type="term" value="C:nucleus"/>
    <property type="evidence" value="ECO:0000318"/>
    <property type="project" value="GO_Central"/>
</dbReference>
<proteinExistence type="predicted"/>
<dbReference type="InParanoid" id="Q75C19"/>
<dbReference type="Gene3D" id="2.60.40.1970">
    <property type="entry name" value="YEATS domain"/>
    <property type="match status" value="1"/>
</dbReference>
<dbReference type="PIRSF" id="PIRSF016551">
    <property type="entry name" value="SAS5/TFIID_14"/>
    <property type="match status" value="1"/>
</dbReference>
<dbReference type="InterPro" id="IPR055129">
    <property type="entry name" value="YEATS_dom"/>
</dbReference>
<protein>
    <submittedName>
        <fullName evidence="4">ACR098Cp</fullName>
    </submittedName>
</protein>
<comment type="subcellular location">
    <subcellularLocation>
        <location evidence="2">Nucleus</location>
    </subcellularLocation>
</comment>
<accession>Q75C19</accession>
<dbReference type="CDD" id="cd16905">
    <property type="entry name" value="YEATS_Taf14_like"/>
    <property type="match status" value="1"/>
</dbReference>
<dbReference type="InterPro" id="IPR038704">
    <property type="entry name" value="YEAST_sf"/>
</dbReference>
<dbReference type="eggNOG" id="KOG3149">
    <property type="taxonomic scope" value="Eukaryota"/>
</dbReference>
<organism evidence="4 5">
    <name type="scientific">Eremothecium gossypii (strain ATCC 10895 / CBS 109.51 / FGSC 9923 / NRRL Y-1056)</name>
    <name type="common">Yeast</name>
    <name type="synonym">Ashbya gossypii</name>
    <dbReference type="NCBI Taxonomy" id="284811"/>
    <lineage>
        <taxon>Eukaryota</taxon>
        <taxon>Fungi</taxon>
        <taxon>Dikarya</taxon>
        <taxon>Ascomycota</taxon>
        <taxon>Saccharomycotina</taxon>
        <taxon>Saccharomycetes</taxon>
        <taxon>Saccharomycetales</taxon>
        <taxon>Saccharomycetaceae</taxon>
        <taxon>Eremothecium</taxon>
    </lineage>
</organism>
<reference evidence="5" key="2">
    <citation type="journal article" date="2013" name="G3 (Bethesda)">
        <title>Genomes of Ashbya fungi isolated from insects reveal four mating-type loci, numerous translocations, lack of transposons, and distinct gene duplications.</title>
        <authorList>
            <person name="Dietrich F.S."/>
            <person name="Voegeli S."/>
            <person name="Kuo S."/>
            <person name="Philippsen P."/>
        </authorList>
    </citation>
    <scope>GENOME REANNOTATION</scope>
    <source>
        <strain evidence="5">ATCC 10895 / CBS 109.51 / FGSC 9923 / NRRL Y-1056</strain>
    </source>
</reference>
<evidence type="ECO:0000256" key="2">
    <source>
        <dbReference type="PROSITE-ProRule" id="PRU00376"/>
    </source>
</evidence>
<name>Q75C19_EREGS</name>